<keyword evidence="4 7" id="KW-0233">DNA recombination</keyword>
<comment type="caution">
    <text evidence="9">The sequence shown here is derived from an EMBL/GenBank/DDBJ whole genome shotgun (WGS) entry which is preliminary data.</text>
</comment>
<dbReference type="GO" id="GO:0043590">
    <property type="term" value="C:bacterial nucleoid"/>
    <property type="evidence" value="ECO:0007669"/>
    <property type="project" value="TreeGrafter"/>
</dbReference>
<name>A0A0U9HK69_9BACI</name>
<dbReference type="RefSeq" id="WP_058951008.1">
    <property type="nucleotide sequence ID" value="NZ_BBXV01000043.1"/>
</dbReference>
<keyword evidence="3 7" id="KW-0227">DNA damage</keyword>
<dbReference type="HAMAP" id="MF_00201">
    <property type="entry name" value="RecO"/>
    <property type="match status" value="1"/>
</dbReference>
<evidence type="ECO:0000256" key="6">
    <source>
        <dbReference type="ARBA" id="ARBA00033409"/>
    </source>
</evidence>
<accession>A0A0U9HK69</accession>
<reference evidence="10" key="1">
    <citation type="submission" date="2015-07" db="EMBL/GenBank/DDBJ databases">
        <title>Draft Genome Sequence of Oceanobacillus picturae Heshi-B3 that Was Isolated from Fermented Rice Bran with Aging Salted Mackerel, Which Was Named Heshiko as Traditional Fermented Seafood in Japan.</title>
        <authorList>
            <person name="Akuzawa S."/>
            <person name="Nakagawa J."/>
            <person name="Kanekatsu T."/>
            <person name="Kanesaki Y."/>
            <person name="Suzuki T."/>
        </authorList>
    </citation>
    <scope>NUCLEOTIDE SEQUENCE [LARGE SCALE GENOMIC DNA]</scope>
    <source>
        <strain evidence="10">Heshi-B3</strain>
    </source>
</reference>
<reference evidence="9 10" key="2">
    <citation type="journal article" date="2016" name="Genome Announc.">
        <title>Draft Genome Sequence of Oceanobacillus picturae Heshi-B3, Isolated from Fermented Rice Bran in a Traditional Japanese Seafood Dish.</title>
        <authorList>
            <person name="Akuzawa S."/>
            <person name="Nagaoka J."/>
            <person name="Kanekatsu M."/>
            <person name="Kanesaki Y."/>
            <person name="Suzuki T."/>
        </authorList>
    </citation>
    <scope>NUCLEOTIDE SEQUENCE [LARGE SCALE GENOMIC DNA]</scope>
    <source>
        <strain evidence="9 10">Heshi-B3</strain>
    </source>
</reference>
<proteinExistence type="inferred from homology"/>
<gene>
    <name evidence="7" type="primary">recO</name>
    <name evidence="9" type="ORF">OPHB3_3275</name>
</gene>
<dbReference type="InterPro" id="IPR037278">
    <property type="entry name" value="ARFGAP/RecO"/>
</dbReference>
<comment type="similarity">
    <text evidence="1 7">Belongs to the RecO family.</text>
</comment>
<dbReference type="NCBIfam" id="TIGR00613">
    <property type="entry name" value="reco"/>
    <property type="match status" value="1"/>
</dbReference>
<dbReference type="InterPro" id="IPR042242">
    <property type="entry name" value="RecO_C"/>
</dbReference>
<dbReference type="Pfam" id="PF11967">
    <property type="entry name" value="RecO_N"/>
    <property type="match status" value="1"/>
</dbReference>
<organism evidence="9 10">
    <name type="scientific">Oceanobacillus picturae</name>
    <dbReference type="NCBI Taxonomy" id="171693"/>
    <lineage>
        <taxon>Bacteria</taxon>
        <taxon>Bacillati</taxon>
        <taxon>Bacillota</taxon>
        <taxon>Bacilli</taxon>
        <taxon>Bacillales</taxon>
        <taxon>Bacillaceae</taxon>
        <taxon>Oceanobacillus</taxon>
    </lineage>
</organism>
<dbReference type="AlphaFoldDB" id="A0A0U9HK69"/>
<dbReference type="InterPro" id="IPR012340">
    <property type="entry name" value="NA-bd_OB-fold"/>
</dbReference>
<keyword evidence="5 7" id="KW-0234">DNA repair</keyword>
<dbReference type="SUPFAM" id="SSF50249">
    <property type="entry name" value="Nucleic acid-binding proteins"/>
    <property type="match status" value="1"/>
</dbReference>
<dbReference type="Proteomes" id="UP000052946">
    <property type="component" value="Unassembled WGS sequence"/>
</dbReference>
<dbReference type="SUPFAM" id="SSF57863">
    <property type="entry name" value="ArfGap/RecO-like zinc finger"/>
    <property type="match status" value="1"/>
</dbReference>
<evidence type="ECO:0000256" key="4">
    <source>
        <dbReference type="ARBA" id="ARBA00023172"/>
    </source>
</evidence>
<dbReference type="OrthoDB" id="9797083at2"/>
<dbReference type="InterPro" id="IPR022572">
    <property type="entry name" value="DNA_rep/recomb_RecO_N"/>
</dbReference>
<dbReference type="GO" id="GO:0006310">
    <property type="term" value="P:DNA recombination"/>
    <property type="evidence" value="ECO:0007669"/>
    <property type="project" value="UniProtKB-UniRule"/>
</dbReference>
<evidence type="ECO:0000313" key="10">
    <source>
        <dbReference type="Proteomes" id="UP000052946"/>
    </source>
</evidence>
<feature type="domain" description="DNA replication/recombination mediator RecO N-terminal" evidence="8">
    <location>
        <begin position="1"/>
        <end position="77"/>
    </location>
</feature>
<evidence type="ECO:0000256" key="3">
    <source>
        <dbReference type="ARBA" id="ARBA00022763"/>
    </source>
</evidence>
<dbReference type="PANTHER" id="PTHR33991:SF1">
    <property type="entry name" value="DNA REPAIR PROTEIN RECO"/>
    <property type="match status" value="1"/>
</dbReference>
<dbReference type="Gene3D" id="2.40.50.140">
    <property type="entry name" value="Nucleic acid-binding proteins"/>
    <property type="match status" value="1"/>
</dbReference>
<dbReference type="Gene3D" id="1.20.1440.120">
    <property type="entry name" value="Recombination protein O, C-terminal domain"/>
    <property type="match status" value="1"/>
</dbReference>
<evidence type="ECO:0000256" key="1">
    <source>
        <dbReference type="ARBA" id="ARBA00007452"/>
    </source>
</evidence>
<evidence type="ECO:0000256" key="7">
    <source>
        <dbReference type="HAMAP-Rule" id="MF_00201"/>
    </source>
</evidence>
<sequence>MLEKINGFVIKTTDYGETNKIVTIFSKKAGKFSLLAKGAKKPKSRMAAVTQPFIYGEFFVYLNSGLSTLQQGEVLHSLRAIREDIVKTSYAAYISELLDKLMDQKSPDINIYDEFERTMHWIAEKEDPVIPIMMLEMKLFQKGGFAPTVDRCANCGQKRNPYAFSIQEGGLLCRQCRYLDDAAVELPDSVTRLLYVFSAVNLDQVGSISVKEENKNLLRQLLNSYYDAYGGFYLKSRKFLSQIDMFS</sequence>
<dbReference type="InterPro" id="IPR003717">
    <property type="entry name" value="RecO"/>
</dbReference>
<evidence type="ECO:0000256" key="5">
    <source>
        <dbReference type="ARBA" id="ARBA00023204"/>
    </source>
</evidence>
<dbReference type="EMBL" id="BBXV01000043">
    <property type="protein sequence ID" value="GAQ19308.1"/>
    <property type="molecule type" value="Genomic_DNA"/>
</dbReference>
<protein>
    <recommendedName>
        <fullName evidence="2 7">DNA repair protein RecO</fullName>
    </recommendedName>
    <alternativeName>
        <fullName evidence="6 7">Recombination protein O</fullName>
    </alternativeName>
</protein>
<evidence type="ECO:0000313" key="9">
    <source>
        <dbReference type="EMBL" id="GAQ19308.1"/>
    </source>
</evidence>
<evidence type="ECO:0000259" key="8">
    <source>
        <dbReference type="Pfam" id="PF11967"/>
    </source>
</evidence>
<dbReference type="PANTHER" id="PTHR33991">
    <property type="entry name" value="DNA REPAIR PROTEIN RECO"/>
    <property type="match status" value="1"/>
</dbReference>
<dbReference type="GO" id="GO:0006302">
    <property type="term" value="P:double-strand break repair"/>
    <property type="evidence" value="ECO:0007669"/>
    <property type="project" value="TreeGrafter"/>
</dbReference>
<evidence type="ECO:0000256" key="2">
    <source>
        <dbReference type="ARBA" id="ARBA00021310"/>
    </source>
</evidence>
<dbReference type="Pfam" id="PF02565">
    <property type="entry name" value="RecO_C"/>
    <property type="match status" value="1"/>
</dbReference>
<comment type="function">
    <text evidence="7">Involved in DNA repair and RecF pathway recombination.</text>
</comment>